<name>Q920J7_MOUSE</name>
<dbReference type="EMBL" id="AF065991">
    <property type="protein sequence ID" value="AAL16773.1"/>
    <property type="molecule type" value="mRNA"/>
</dbReference>
<sequence>EFHFFYSINNNIFMAAGLQFASCFDRMSSGCRNCLKNGLREQKLFHTSKNVSLPTFPNYLLKKNNRFCLFYIVMFCFKV</sequence>
<accession>Q920J7</accession>
<dbReference type="AlphaFoldDB" id="Q920J7"/>
<reference evidence="1" key="1">
    <citation type="submission" date="1998-05" db="EMBL/GenBank/DDBJ databases">
        <title>A novel cDNA clone from mouse thymus cDNA library.</title>
        <authorList>
            <person name="Ganguly K."/>
            <person name="Yang L.F."/>
            <person name="Reddy P.K."/>
        </authorList>
    </citation>
    <scope>NUCLEOTIDE SEQUENCE</scope>
    <source>
        <tissue evidence="1">Thymus</tissue>
    </source>
</reference>
<evidence type="ECO:0000313" key="1">
    <source>
        <dbReference type="EMBL" id="AAL16773.1"/>
    </source>
</evidence>
<proteinExistence type="evidence at transcript level"/>
<feature type="non-terminal residue" evidence="1">
    <location>
        <position position="1"/>
    </location>
</feature>
<organism evidence="1">
    <name type="scientific">Mus musculus</name>
    <name type="common">Mouse</name>
    <dbReference type="NCBI Taxonomy" id="10090"/>
    <lineage>
        <taxon>Eukaryota</taxon>
        <taxon>Metazoa</taxon>
        <taxon>Chordata</taxon>
        <taxon>Craniata</taxon>
        <taxon>Vertebrata</taxon>
        <taxon>Euteleostomi</taxon>
        <taxon>Mammalia</taxon>
        <taxon>Eutheria</taxon>
        <taxon>Euarchontoglires</taxon>
        <taxon>Glires</taxon>
        <taxon>Rodentia</taxon>
        <taxon>Myomorpha</taxon>
        <taxon>Muroidea</taxon>
        <taxon>Muridae</taxon>
        <taxon>Murinae</taxon>
        <taxon>Mus</taxon>
        <taxon>Mus</taxon>
    </lineage>
</organism>
<protein>
    <submittedName>
        <fullName evidence="1">Uncharacterized protein</fullName>
    </submittedName>
</protein>